<feature type="region of interest" description="Disordered" evidence="3">
    <location>
        <begin position="1"/>
        <end position="106"/>
    </location>
</feature>
<name>A0A3N4GKR7_9ACTN</name>
<evidence type="ECO:0008006" key="7">
    <source>
        <dbReference type="Google" id="ProtNLM"/>
    </source>
</evidence>
<feature type="transmembrane region" description="Helical" evidence="4">
    <location>
        <begin position="134"/>
        <end position="159"/>
    </location>
</feature>
<feature type="region of interest" description="Disordered" evidence="3">
    <location>
        <begin position="296"/>
        <end position="328"/>
    </location>
</feature>
<dbReference type="EMBL" id="RKMH01000005">
    <property type="protein sequence ID" value="RPA63489.1"/>
    <property type="molecule type" value="Genomic_DNA"/>
</dbReference>
<dbReference type="PANTHER" id="PTHR37042">
    <property type="entry name" value="OUTER MEMBRANE PROTEIN RV1973"/>
    <property type="match status" value="1"/>
</dbReference>
<protein>
    <recommendedName>
        <fullName evidence="7">Mce-associated membrane protein</fullName>
    </recommendedName>
</protein>
<reference evidence="5 6" key="1">
    <citation type="submission" date="2018-11" db="EMBL/GenBank/DDBJ databases">
        <title>Draft genome sequence of Gordonia sp. RS15-1S isolated from rice stems.</title>
        <authorList>
            <person name="Muangham S."/>
        </authorList>
    </citation>
    <scope>NUCLEOTIDE SEQUENCE [LARGE SCALE GENOMIC DNA]</scope>
    <source>
        <strain evidence="5 6">RS15-1S</strain>
    </source>
</reference>
<feature type="compositionally biased region" description="Low complexity" evidence="3">
    <location>
        <begin position="90"/>
        <end position="106"/>
    </location>
</feature>
<evidence type="ECO:0000256" key="4">
    <source>
        <dbReference type="SAM" id="Phobius"/>
    </source>
</evidence>
<comment type="caution">
    <text evidence="5">The sequence shown here is derived from an EMBL/GenBank/DDBJ whole genome shotgun (WGS) entry which is preliminary data.</text>
</comment>
<dbReference type="RefSeq" id="WP_123928006.1">
    <property type="nucleotide sequence ID" value="NZ_JBPSDP010000001.1"/>
</dbReference>
<proteinExistence type="predicted"/>
<dbReference type="PANTHER" id="PTHR37042:SF4">
    <property type="entry name" value="OUTER MEMBRANE PROTEIN RV1973"/>
    <property type="match status" value="1"/>
</dbReference>
<dbReference type="Proteomes" id="UP000267536">
    <property type="component" value="Unassembled WGS sequence"/>
</dbReference>
<gene>
    <name evidence="5" type="ORF">EF294_08300</name>
</gene>
<keyword evidence="2 4" id="KW-0472">Membrane</keyword>
<feature type="compositionally biased region" description="Pro residues" evidence="3">
    <location>
        <begin position="317"/>
        <end position="328"/>
    </location>
</feature>
<accession>A0A3N4GKR7</accession>
<keyword evidence="6" id="KW-1185">Reference proteome</keyword>
<evidence type="ECO:0000313" key="5">
    <source>
        <dbReference type="EMBL" id="RPA63489.1"/>
    </source>
</evidence>
<dbReference type="AlphaFoldDB" id="A0A3N4GKR7"/>
<dbReference type="GO" id="GO:0016020">
    <property type="term" value="C:membrane"/>
    <property type="evidence" value="ECO:0007669"/>
    <property type="project" value="UniProtKB-SubCell"/>
</dbReference>
<keyword evidence="4" id="KW-1133">Transmembrane helix</keyword>
<keyword evidence="4" id="KW-0812">Transmembrane</keyword>
<dbReference type="OrthoDB" id="5196392at2"/>
<evidence type="ECO:0000256" key="3">
    <source>
        <dbReference type="SAM" id="MobiDB-lite"/>
    </source>
</evidence>
<sequence length="328" mass="33244">MTGGQDDVRNDAADDGREAIATTELGAVEESGEPDSTLADGAGVSDTAPTKAPLTNKPIPRTKSARSGSSRRSDPEDADADKADADKADAASSGEHTASTAAATGGASARGASAHAAAAPARGKQISITLSARALWRSLVAVVVVAAIVGVGFLGWFFYRDQQRLNAFDDAKSASAIFAQKLTSSMNADTVANMKDIVGPLTTGEYRKHLESQLGDTTKAIQSINVKNTKIDVQKVSVIDFGTDHASTMAVVQVTGTSTLAPQGGTSLFMYSLKLDKVDGKWLVSDLDAMQAGLSDAGEAGAGGGSTPNAGQASTPVPTPAPAPAPGG</sequence>
<organism evidence="5 6">
    <name type="scientific">Gordonia oryzae</name>
    <dbReference type="NCBI Taxonomy" id="2487349"/>
    <lineage>
        <taxon>Bacteria</taxon>
        <taxon>Bacillati</taxon>
        <taxon>Actinomycetota</taxon>
        <taxon>Actinomycetes</taxon>
        <taxon>Mycobacteriales</taxon>
        <taxon>Gordoniaceae</taxon>
        <taxon>Gordonia</taxon>
    </lineage>
</organism>
<evidence type="ECO:0000256" key="2">
    <source>
        <dbReference type="ARBA" id="ARBA00023136"/>
    </source>
</evidence>
<comment type="subcellular location">
    <subcellularLocation>
        <location evidence="1">Membrane</location>
    </subcellularLocation>
</comment>
<feature type="compositionally biased region" description="Basic and acidic residues" evidence="3">
    <location>
        <begin position="1"/>
        <end position="18"/>
    </location>
</feature>
<feature type="compositionally biased region" description="Basic and acidic residues" evidence="3">
    <location>
        <begin position="71"/>
        <end position="89"/>
    </location>
</feature>
<evidence type="ECO:0000256" key="1">
    <source>
        <dbReference type="ARBA" id="ARBA00004370"/>
    </source>
</evidence>
<evidence type="ECO:0000313" key="6">
    <source>
        <dbReference type="Proteomes" id="UP000267536"/>
    </source>
</evidence>